<feature type="compositionally biased region" description="Basic and acidic residues" evidence="7">
    <location>
        <begin position="47"/>
        <end position="63"/>
    </location>
</feature>
<dbReference type="PANTHER" id="PTHR18359">
    <property type="entry name" value="WD-REPEAT PROTEIN-RELATED"/>
    <property type="match status" value="1"/>
</dbReference>
<keyword evidence="5" id="KW-0539">Nucleus</keyword>
<dbReference type="InterPro" id="IPR036322">
    <property type="entry name" value="WD40_repeat_dom_sf"/>
</dbReference>
<organism evidence="8 9">
    <name type="scientific">Gigaspora margarita</name>
    <dbReference type="NCBI Taxonomy" id="4874"/>
    <lineage>
        <taxon>Eukaryota</taxon>
        <taxon>Fungi</taxon>
        <taxon>Fungi incertae sedis</taxon>
        <taxon>Mucoromycota</taxon>
        <taxon>Glomeromycotina</taxon>
        <taxon>Glomeromycetes</taxon>
        <taxon>Diversisporales</taxon>
        <taxon>Gigasporaceae</taxon>
        <taxon>Gigaspora</taxon>
    </lineage>
</organism>
<dbReference type="Pfam" id="PF00400">
    <property type="entry name" value="WD40"/>
    <property type="match status" value="2"/>
</dbReference>
<dbReference type="PANTHER" id="PTHR18359:SF0">
    <property type="entry name" value="U3 SMALL NUCLEOLAR RNA-ASSOCIATED PROTEIN 18 HOMOLOG"/>
    <property type="match status" value="1"/>
</dbReference>
<evidence type="ECO:0000256" key="5">
    <source>
        <dbReference type="ARBA" id="ARBA00023242"/>
    </source>
</evidence>
<keyword evidence="4" id="KW-0677">Repeat</keyword>
<reference evidence="8 9" key="1">
    <citation type="submission" date="2021-06" db="EMBL/GenBank/DDBJ databases">
        <authorList>
            <person name="Kallberg Y."/>
            <person name="Tangrot J."/>
            <person name="Rosling A."/>
        </authorList>
    </citation>
    <scope>NUCLEOTIDE SEQUENCE [LARGE SCALE GENOMIC DNA]</scope>
    <source>
        <strain evidence="8 9">120-4 pot B 10/14</strain>
    </source>
</reference>
<keyword evidence="2" id="KW-0698">rRNA processing</keyword>
<evidence type="ECO:0000313" key="8">
    <source>
        <dbReference type="EMBL" id="CAG8508245.1"/>
    </source>
</evidence>
<evidence type="ECO:0000256" key="2">
    <source>
        <dbReference type="ARBA" id="ARBA00022552"/>
    </source>
</evidence>
<dbReference type="SUPFAM" id="SSF50978">
    <property type="entry name" value="WD40 repeat-like"/>
    <property type="match status" value="1"/>
</dbReference>
<dbReference type="InterPro" id="IPR045161">
    <property type="entry name" value="Utp18"/>
</dbReference>
<dbReference type="Gene3D" id="2.130.10.10">
    <property type="entry name" value="YVTN repeat-like/Quinoprotein amine dehydrogenase"/>
    <property type="match status" value="1"/>
</dbReference>
<comment type="subcellular location">
    <subcellularLocation>
        <location evidence="1">Nucleus</location>
        <location evidence="1">Nucleolus</location>
    </subcellularLocation>
</comment>
<evidence type="ECO:0000256" key="4">
    <source>
        <dbReference type="ARBA" id="ARBA00022737"/>
    </source>
</evidence>
<dbReference type="SMART" id="SM00320">
    <property type="entry name" value="WD40"/>
    <property type="match status" value="2"/>
</dbReference>
<dbReference type="EMBL" id="CAJVQB010000811">
    <property type="protein sequence ID" value="CAG8508245.1"/>
    <property type="molecule type" value="Genomic_DNA"/>
</dbReference>
<gene>
    <name evidence="8" type="ORF">GMARGA_LOCUS2548</name>
</gene>
<dbReference type="InterPro" id="IPR001680">
    <property type="entry name" value="WD40_rpt"/>
</dbReference>
<protein>
    <submittedName>
        <fullName evidence="8">38170_t:CDS:1</fullName>
    </submittedName>
</protein>
<evidence type="ECO:0000256" key="7">
    <source>
        <dbReference type="SAM" id="MobiDB-lite"/>
    </source>
</evidence>
<name>A0ABM8W2I3_GIGMA</name>
<comment type="similarity">
    <text evidence="6">Belongs to the WD repeat UTP18 family.</text>
</comment>
<evidence type="ECO:0000313" key="9">
    <source>
        <dbReference type="Proteomes" id="UP000789901"/>
    </source>
</evidence>
<evidence type="ECO:0000256" key="6">
    <source>
        <dbReference type="ARBA" id="ARBA00025767"/>
    </source>
</evidence>
<accession>A0ABM8W2I3</accession>
<dbReference type="InterPro" id="IPR015943">
    <property type="entry name" value="WD40/YVTN_repeat-like_dom_sf"/>
</dbReference>
<comment type="caution">
    <text evidence="8">The sequence shown here is derived from an EMBL/GenBank/DDBJ whole genome shotgun (WGS) entry which is preliminary data.</text>
</comment>
<feature type="region of interest" description="Disordered" evidence="7">
    <location>
        <begin position="28"/>
        <end position="63"/>
    </location>
</feature>
<proteinExistence type="inferred from homology"/>
<evidence type="ECO:0000256" key="1">
    <source>
        <dbReference type="ARBA" id="ARBA00004604"/>
    </source>
</evidence>
<evidence type="ECO:0000256" key="3">
    <source>
        <dbReference type="ARBA" id="ARBA00022574"/>
    </source>
</evidence>
<sequence length="253" mass="29143">MTTLEGAWQDSDDEKVCASLQSKSMLKKLRKNEDEDMISNSSDEPPEESKIRNEPDKHNESNKIKTMTYSQSVIQNVAFHPNAQVAMTAGLDKTIRLFQIDDKINTKIQSVQHSIQNGTEIISARWKKYFYSFNIEAGSIDKSNGIYGFQDKSLENFSISLCVQYIVFAGNSGYLVLVNNRTKQWKVNMKMNYTVTSVDWSNGGRYLYSVGSDAEIYQWMLIREDVFIDLGTMMNLSRRRYKFRRMVITLLLG</sequence>
<dbReference type="Proteomes" id="UP000789901">
    <property type="component" value="Unassembled WGS sequence"/>
</dbReference>
<keyword evidence="3" id="KW-0853">WD repeat</keyword>
<keyword evidence="9" id="KW-1185">Reference proteome</keyword>